<keyword evidence="6 7" id="KW-0170">Cobalt</keyword>
<feature type="binding site" evidence="7">
    <location>
        <position position="247"/>
    </location>
    <ligand>
        <name>cyanocob(III)alamin</name>
        <dbReference type="ChEBI" id="CHEBI:17439"/>
    </ligand>
</feature>
<evidence type="ECO:0000256" key="3">
    <source>
        <dbReference type="ARBA" id="ARBA00022426"/>
    </source>
</evidence>
<dbReference type="Gene3D" id="1.50.10.20">
    <property type="match status" value="1"/>
</dbReference>
<dbReference type="InterPro" id="IPR051588">
    <property type="entry name" value="Cobalamin_Transport"/>
</dbReference>
<keyword evidence="3" id="KW-0813">Transport</keyword>
<evidence type="ECO:0000256" key="4">
    <source>
        <dbReference type="ARBA" id="ARBA00022525"/>
    </source>
</evidence>
<evidence type="ECO:0000313" key="11">
    <source>
        <dbReference type="Proteomes" id="UP001152622"/>
    </source>
</evidence>
<feature type="disulfide bond" evidence="8">
    <location>
        <begin position="168"/>
        <end position="211"/>
    </location>
</feature>
<reference evidence="10" key="1">
    <citation type="journal article" date="2023" name="Science">
        <title>Genome structures resolve the early diversification of teleost fishes.</title>
        <authorList>
            <person name="Parey E."/>
            <person name="Louis A."/>
            <person name="Montfort J."/>
            <person name="Bouchez O."/>
            <person name="Roques C."/>
            <person name="Iampietro C."/>
            <person name="Lluch J."/>
            <person name="Castinel A."/>
            <person name="Donnadieu C."/>
            <person name="Desvignes T."/>
            <person name="Floi Bucao C."/>
            <person name="Jouanno E."/>
            <person name="Wen M."/>
            <person name="Mejri S."/>
            <person name="Dirks R."/>
            <person name="Jansen H."/>
            <person name="Henkel C."/>
            <person name="Chen W.J."/>
            <person name="Zahm M."/>
            <person name="Cabau C."/>
            <person name="Klopp C."/>
            <person name="Thompson A.W."/>
            <person name="Robinson-Rechavi M."/>
            <person name="Braasch I."/>
            <person name="Lecointre G."/>
            <person name="Bobe J."/>
            <person name="Postlethwait J.H."/>
            <person name="Berthelot C."/>
            <person name="Roest Crollius H."/>
            <person name="Guiguen Y."/>
        </authorList>
    </citation>
    <scope>NUCLEOTIDE SEQUENCE</scope>
    <source>
        <strain evidence="10">WJC10195</strain>
    </source>
</reference>
<accession>A0A9Q1JCH8</accession>
<sequence length="432" mass="47627">MEAAIVTDNSEMNLALLIGCAVFAVVTGKPQDPVASDHEELILSLNKKLLRSLEDQSSLPNPSVHLALRLSTHHNLDMERAHLVRLMADLHRDLESSLAKHQPVTGLLALYALALRASCTEVSALTLNQEPLILQLKKQMEREKEHIATSHRPLTNYYQYSLGVLALCASGVRVSTHVSNKLVHAIKHDHTKNGVCDSVDTLAVAGMALQCLKESVSVQDVSQLDETLRTVKQKLVDSQRPDGHLGNEFSTGLAVQALLAMGSQVSDYSASLEALRTDVRKGTYHNPMGISQTLPALQQRSYLHVKTAECREKDDSLVLGPKPPSKEPSSQMVSLQVDVISADGSPSFRTQVPKDCSVYEALTLLQENQKDFTFETESSLWGPFLSVVNGERARQSDRSYWHLSSDGTSLTQGIQDYKIEKAQKITIKKTIY</sequence>
<keyword evidence="3" id="KW-0171">Cobalt transport</keyword>
<keyword evidence="11" id="KW-1185">Reference proteome</keyword>
<evidence type="ECO:0000313" key="10">
    <source>
        <dbReference type="EMBL" id="KAJ8379319.1"/>
    </source>
</evidence>
<organism evidence="10 11">
    <name type="scientific">Synaphobranchus kaupii</name>
    <name type="common">Kaup's arrowtooth eel</name>
    <dbReference type="NCBI Taxonomy" id="118154"/>
    <lineage>
        <taxon>Eukaryota</taxon>
        <taxon>Metazoa</taxon>
        <taxon>Chordata</taxon>
        <taxon>Craniata</taxon>
        <taxon>Vertebrata</taxon>
        <taxon>Euteleostomi</taxon>
        <taxon>Actinopterygii</taxon>
        <taxon>Neopterygii</taxon>
        <taxon>Teleostei</taxon>
        <taxon>Anguilliformes</taxon>
        <taxon>Synaphobranchidae</taxon>
        <taxon>Synaphobranchus</taxon>
    </lineage>
</organism>
<dbReference type="Gene3D" id="2.170.130.30">
    <property type="match status" value="1"/>
</dbReference>
<evidence type="ECO:0000256" key="1">
    <source>
        <dbReference type="ARBA" id="ARBA00004613"/>
    </source>
</evidence>
<feature type="binding site" evidence="7">
    <location>
        <begin position="401"/>
        <end position="403"/>
    </location>
    <ligand>
        <name>cyanocob(III)alamin</name>
        <dbReference type="ChEBI" id="CHEBI:17439"/>
    </ligand>
</feature>
<evidence type="ECO:0000259" key="9">
    <source>
        <dbReference type="Pfam" id="PF14478"/>
    </source>
</evidence>
<feature type="domain" description="Transcobalamin-like C-terminal" evidence="9">
    <location>
        <begin position="357"/>
        <end position="428"/>
    </location>
</feature>
<dbReference type="PANTHER" id="PTHR10559">
    <property type="entry name" value="TRANSCOBALAMIN-1/GASTRIC INTRINSIC FACTOR"/>
    <property type="match status" value="1"/>
</dbReference>
<dbReference type="EMBL" id="JAINUF010000001">
    <property type="protein sequence ID" value="KAJ8379319.1"/>
    <property type="molecule type" value="Genomic_DNA"/>
</dbReference>
<dbReference type="Proteomes" id="UP001152622">
    <property type="component" value="Chromosome 1"/>
</dbReference>
<feature type="binding site" evidence="7">
    <location>
        <position position="200"/>
    </location>
    <ligand>
        <name>cyanocob(III)alamin</name>
        <dbReference type="ChEBI" id="CHEBI:17439"/>
    </ligand>
</feature>
<comment type="similarity">
    <text evidence="2">Belongs to the eukaryotic cobalamin transport proteins family.</text>
</comment>
<dbReference type="PANTHER" id="PTHR10559:SF18">
    <property type="entry name" value="TRANSCOBALAMIN II"/>
    <property type="match status" value="1"/>
</dbReference>
<comment type="subcellular location">
    <subcellularLocation>
        <location evidence="1">Secreted</location>
    </subcellularLocation>
</comment>
<feature type="binding site" evidence="7">
    <location>
        <begin position="155"/>
        <end position="159"/>
    </location>
    <ligand>
        <name>cyanocob(III)alamin</name>
        <dbReference type="ChEBI" id="CHEBI:17439"/>
    </ligand>
</feature>
<dbReference type="GO" id="GO:0031419">
    <property type="term" value="F:cobalamin binding"/>
    <property type="evidence" value="ECO:0007669"/>
    <property type="project" value="InterPro"/>
</dbReference>
<evidence type="ECO:0000256" key="6">
    <source>
        <dbReference type="ARBA" id="ARBA00023285"/>
    </source>
</evidence>
<dbReference type="InterPro" id="IPR027954">
    <property type="entry name" value="Transcobalamin-like_C"/>
</dbReference>
<comment type="caution">
    <text evidence="10">The sequence shown here is derived from an EMBL/GenBank/DDBJ whole genome shotgun (WGS) entry which is preliminary data.</text>
</comment>
<feature type="binding site" evidence="7">
    <location>
        <position position="292"/>
    </location>
    <ligand>
        <name>cyanocob(III)alamin</name>
        <dbReference type="ChEBI" id="CHEBI:17439"/>
    </ligand>
</feature>
<keyword evidence="5" id="KW-0732">Signal</keyword>
<dbReference type="GO" id="GO:0015889">
    <property type="term" value="P:cobalamin transport"/>
    <property type="evidence" value="ECO:0007669"/>
    <property type="project" value="InterPro"/>
</dbReference>
<dbReference type="Pfam" id="PF01122">
    <property type="entry name" value="Cobalamin_bind"/>
    <property type="match status" value="1"/>
</dbReference>
<evidence type="ECO:0000256" key="7">
    <source>
        <dbReference type="PIRSR" id="PIRSR602157-1"/>
    </source>
</evidence>
<name>A0A9Q1JCH8_SYNKA</name>
<dbReference type="InterPro" id="IPR002157">
    <property type="entry name" value="Cbl-bd_prot"/>
</dbReference>
<dbReference type="GO" id="GO:0006824">
    <property type="term" value="P:cobalt ion transport"/>
    <property type="evidence" value="ECO:0007669"/>
    <property type="project" value="UniProtKB-KW"/>
</dbReference>
<keyword evidence="8" id="KW-1015">Disulfide bond</keyword>
<evidence type="ECO:0000256" key="2">
    <source>
        <dbReference type="ARBA" id="ARBA00006449"/>
    </source>
</evidence>
<dbReference type="AlphaFoldDB" id="A0A9Q1JCH8"/>
<proteinExistence type="inferred from homology"/>
<feature type="binding site" evidence="7">
    <location>
        <position position="410"/>
    </location>
    <ligand>
        <name>cyanocob(III)alamin</name>
        <dbReference type="ChEBI" id="CHEBI:17439"/>
    </ligand>
</feature>
<evidence type="ECO:0000256" key="5">
    <source>
        <dbReference type="ARBA" id="ARBA00022729"/>
    </source>
</evidence>
<dbReference type="OrthoDB" id="9440006at2759"/>
<evidence type="ECO:0000256" key="8">
    <source>
        <dbReference type="PIRSR" id="PIRSR602157-2"/>
    </source>
</evidence>
<dbReference type="Pfam" id="PF14478">
    <property type="entry name" value="DUF4430"/>
    <property type="match status" value="1"/>
</dbReference>
<keyword evidence="3" id="KW-0406">Ion transport</keyword>
<keyword evidence="4" id="KW-0964">Secreted</keyword>
<protein>
    <recommendedName>
        <fullName evidence="9">Transcobalamin-like C-terminal domain-containing protein</fullName>
    </recommendedName>
</protein>
<gene>
    <name evidence="10" type="ORF">SKAU_G00000970</name>
</gene>
<dbReference type="GO" id="GO:0005615">
    <property type="term" value="C:extracellular space"/>
    <property type="evidence" value="ECO:0007669"/>
    <property type="project" value="TreeGrafter"/>
</dbReference>